<name>A0A1N6CMJ4_9SPHN</name>
<dbReference type="AlphaFoldDB" id="A0A1N6CMJ4"/>
<accession>A0A1N6CMJ4</accession>
<dbReference type="NCBIfam" id="NF007980">
    <property type="entry name" value="PRK10707.1"/>
    <property type="match status" value="1"/>
</dbReference>
<evidence type="ECO:0000256" key="5">
    <source>
        <dbReference type="ARBA" id="ARBA00022842"/>
    </source>
</evidence>
<sequence length="204" mass="22752">MTRCSQGLRDRLSAALRTGHANDLDAHMSDERDFVADVDSLRDAAVLIAITDRPDPGVIFVQRPDYMRNHPGQVAFPGGKIDPEDRDAVDAALREANEEVSLARGEVDIIGETDLYHSGSGYKIQPVLGVIPPDLPLVPCPEEVADWFEAPLDFILDPKNQSAHVGEWRGARRQYYQINWENRRIWGITAGILVNLSRRLGWAS</sequence>
<dbReference type="GO" id="GO:0010945">
    <property type="term" value="F:coenzyme A diphosphatase activity"/>
    <property type="evidence" value="ECO:0007669"/>
    <property type="project" value="InterPro"/>
</dbReference>
<comment type="cofactor">
    <cofactor evidence="1">
        <name>Mn(2+)</name>
        <dbReference type="ChEBI" id="CHEBI:29035"/>
    </cofactor>
</comment>
<dbReference type="GO" id="GO:0046872">
    <property type="term" value="F:metal ion binding"/>
    <property type="evidence" value="ECO:0007669"/>
    <property type="project" value="UniProtKB-KW"/>
</dbReference>
<dbReference type="InterPro" id="IPR000086">
    <property type="entry name" value="NUDIX_hydrolase_dom"/>
</dbReference>
<dbReference type="RefSeq" id="WP_074203252.1">
    <property type="nucleotide sequence ID" value="NZ_FSQW01000001.1"/>
</dbReference>
<keyword evidence="5" id="KW-0460">Magnesium</keyword>
<dbReference type="Proteomes" id="UP000185192">
    <property type="component" value="Unassembled WGS sequence"/>
</dbReference>
<reference evidence="9" key="1">
    <citation type="submission" date="2016-11" db="EMBL/GenBank/DDBJ databases">
        <authorList>
            <person name="Varghese N."/>
            <person name="Submissions S."/>
        </authorList>
    </citation>
    <scope>NUCLEOTIDE SEQUENCE [LARGE SCALE GENOMIC DNA]</scope>
    <source>
        <strain evidence="9">DSM 22363</strain>
    </source>
</reference>
<dbReference type="PANTHER" id="PTHR12992">
    <property type="entry name" value="NUDIX HYDROLASE"/>
    <property type="match status" value="1"/>
</dbReference>
<comment type="cofactor">
    <cofactor evidence="2">
        <name>Mg(2+)</name>
        <dbReference type="ChEBI" id="CHEBI:18420"/>
    </cofactor>
</comment>
<dbReference type="STRING" id="1123272.SAMN02745824_0132"/>
<keyword evidence="3" id="KW-0479">Metal-binding</keyword>
<evidence type="ECO:0000256" key="1">
    <source>
        <dbReference type="ARBA" id="ARBA00001936"/>
    </source>
</evidence>
<evidence type="ECO:0000256" key="4">
    <source>
        <dbReference type="ARBA" id="ARBA00022801"/>
    </source>
</evidence>
<organism evidence="8 9">
    <name type="scientific">Parasphingorhabdus marina DSM 22363</name>
    <dbReference type="NCBI Taxonomy" id="1123272"/>
    <lineage>
        <taxon>Bacteria</taxon>
        <taxon>Pseudomonadati</taxon>
        <taxon>Pseudomonadota</taxon>
        <taxon>Alphaproteobacteria</taxon>
        <taxon>Sphingomonadales</taxon>
        <taxon>Sphingomonadaceae</taxon>
        <taxon>Parasphingorhabdus</taxon>
    </lineage>
</organism>
<keyword evidence="9" id="KW-1185">Reference proteome</keyword>
<dbReference type="OrthoDB" id="9802805at2"/>
<dbReference type="Pfam" id="PF00293">
    <property type="entry name" value="NUDIX"/>
    <property type="match status" value="1"/>
</dbReference>
<dbReference type="PROSITE" id="PS51462">
    <property type="entry name" value="NUDIX"/>
    <property type="match status" value="1"/>
</dbReference>
<keyword evidence="4" id="KW-0378">Hydrolase</keyword>
<dbReference type="SUPFAM" id="SSF55811">
    <property type="entry name" value="Nudix"/>
    <property type="match status" value="1"/>
</dbReference>
<dbReference type="InterPro" id="IPR045121">
    <property type="entry name" value="CoAse"/>
</dbReference>
<evidence type="ECO:0000259" key="7">
    <source>
        <dbReference type="PROSITE" id="PS51462"/>
    </source>
</evidence>
<evidence type="ECO:0000256" key="6">
    <source>
        <dbReference type="ARBA" id="ARBA00023211"/>
    </source>
</evidence>
<dbReference type="InterPro" id="IPR015797">
    <property type="entry name" value="NUDIX_hydrolase-like_dom_sf"/>
</dbReference>
<dbReference type="CDD" id="cd03426">
    <property type="entry name" value="NUDIX_CoAse_Nudt7"/>
    <property type="match status" value="1"/>
</dbReference>
<evidence type="ECO:0000313" key="8">
    <source>
        <dbReference type="EMBL" id="SIN59604.1"/>
    </source>
</evidence>
<dbReference type="EMBL" id="FSQW01000001">
    <property type="protein sequence ID" value="SIN59604.1"/>
    <property type="molecule type" value="Genomic_DNA"/>
</dbReference>
<evidence type="ECO:0000256" key="2">
    <source>
        <dbReference type="ARBA" id="ARBA00001946"/>
    </source>
</evidence>
<gene>
    <name evidence="8" type="ORF">SAMN02745824_0132</name>
</gene>
<feature type="domain" description="Nudix hydrolase" evidence="7">
    <location>
        <begin position="41"/>
        <end position="176"/>
    </location>
</feature>
<evidence type="ECO:0000256" key="3">
    <source>
        <dbReference type="ARBA" id="ARBA00022723"/>
    </source>
</evidence>
<proteinExistence type="predicted"/>
<evidence type="ECO:0000313" key="9">
    <source>
        <dbReference type="Proteomes" id="UP000185192"/>
    </source>
</evidence>
<protein>
    <submittedName>
        <fullName evidence="8">NUDIX domain-containing protein</fullName>
    </submittedName>
</protein>
<dbReference type="PANTHER" id="PTHR12992:SF11">
    <property type="entry name" value="MITOCHONDRIAL COENZYME A DIPHOSPHATASE NUDT8"/>
    <property type="match status" value="1"/>
</dbReference>
<dbReference type="Gene3D" id="3.90.79.10">
    <property type="entry name" value="Nucleoside Triphosphate Pyrophosphohydrolase"/>
    <property type="match status" value="1"/>
</dbReference>
<keyword evidence="6" id="KW-0464">Manganese</keyword>